<evidence type="ECO:0000313" key="2">
    <source>
        <dbReference type="EMBL" id="EWM24049.1"/>
    </source>
</evidence>
<dbReference type="EMBL" id="AZIL01001406">
    <property type="protein sequence ID" value="EWM24049.1"/>
    <property type="molecule type" value="Genomic_DNA"/>
</dbReference>
<proteinExistence type="predicted"/>
<organism evidence="2 3">
    <name type="scientific">Nannochloropsis gaditana</name>
    <dbReference type="NCBI Taxonomy" id="72520"/>
    <lineage>
        <taxon>Eukaryota</taxon>
        <taxon>Sar</taxon>
        <taxon>Stramenopiles</taxon>
        <taxon>Ochrophyta</taxon>
        <taxon>Eustigmatophyceae</taxon>
        <taxon>Eustigmatales</taxon>
        <taxon>Monodopsidaceae</taxon>
        <taxon>Nannochloropsis</taxon>
    </lineage>
</organism>
<evidence type="ECO:0000313" key="3">
    <source>
        <dbReference type="Proteomes" id="UP000019335"/>
    </source>
</evidence>
<protein>
    <submittedName>
        <fullName evidence="2">Uncharacterized protein</fullName>
    </submittedName>
</protein>
<gene>
    <name evidence="2" type="ORF">Naga_100280g4</name>
</gene>
<keyword evidence="3" id="KW-1185">Reference proteome</keyword>
<evidence type="ECO:0000256" key="1">
    <source>
        <dbReference type="SAM" id="MobiDB-lite"/>
    </source>
</evidence>
<dbReference type="Proteomes" id="UP000019335">
    <property type="component" value="Chromosome 15"/>
</dbReference>
<sequence>MGNAKAYKSKETKLHGMPQRWVGVRRAAHDTGRDGACYGIGDGECKAEWDNIDCLHIEFIAWCTQLFRGFIGKTSRANDILVKVKAMALPELMFVGGLRTIPGVPYLSLSLFLLSLQVPRSMHTAKMCVRGALTDRSRRDQVKSKTQRHETTVTV</sequence>
<reference evidence="2 3" key="1">
    <citation type="journal article" date="2014" name="Mol. Plant">
        <title>Chromosome Scale Genome Assembly and Transcriptome Profiling of Nannochloropsis gaditana in Nitrogen Depletion.</title>
        <authorList>
            <person name="Corteggiani Carpinelli E."/>
            <person name="Telatin A."/>
            <person name="Vitulo N."/>
            <person name="Forcato C."/>
            <person name="D'Angelo M."/>
            <person name="Schiavon R."/>
            <person name="Vezzi A."/>
            <person name="Giacometti G.M."/>
            <person name="Morosinotto T."/>
            <person name="Valle G."/>
        </authorList>
    </citation>
    <scope>NUCLEOTIDE SEQUENCE [LARGE SCALE GENOMIC DNA]</scope>
    <source>
        <strain evidence="2 3">B-31</strain>
    </source>
</reference>
<comment type="caution">
    <text evidence="2">The sequence shown here is derived from an EMBL/GenBank/DDBJ whole genome shotgun (WGS) entry which is preliminary data.</text>
</comment>
<dbReference type="AlphaFoldDB" id="W7TUS1"/>
<feature type="region of interest" description="Disordered" evidence="1">
    <location>
        <begin position="136"/>
        <end position="155"/>
    </location>
</feature>
<accession>W7TUS1</accession>
<name>W7TUS1_9STRA</name>